<keyword evidence="1" id="KW-0732">Signal</keyword>
<dbReference type="Proteomes" id="UP001589645">
    <property type="component" value="Unassembled WGS sequence"/>
</dbReference>
<proteinExistence type="predicted"/>
<evidence type="ECO:0000313" key="2">
    <source>
        <dbReference type="EMBL" id="MFB9133865.1"/>
    </source>
</evidence>
<dbReference type="InterPro" id="IPR009971">
    <property type="entry name" value="DUF1496"/>
</dbReference>
<dbReference type="RefSeq" id="WP_390189476.1">
    <property type="nucleotide sequence ID" value="NZ_JBHMEP010000001.1"/>
</dbReference>
<organism evidence="2 3">
    <name type="scientific">Vibrio olivae</name>
    <dbReference type="NCBI Taxonomy" id="1243002"/>
    <lineage>
        <taxon>Bacteria</taxon>
        <taxon>Pseudomonadati</taxon>
        <taxon>Pseudomonadota</taxon>
        <taxon>Gammaproteobacteria</taxon>
        <taxon>Vibrionales</taxon>
        <taxon>Vibrionaceae</taxon>
        <taxon>Vibrio</taxon>
    </lineage>
</organism>
<feature type="signal peptide" evidence="1">
    <location>
        <begin position="1"/>
        <end position="20"/>
    </location>
</feature>
<comment type="caution">
    <text evidence="2">The sequence shown here is derived from an EMBL/GenBank/DDBJ whole genome shotgun (WGS) entry which is preliminary data.</text>
</comment>
<keyword evidence="3" id="KW-1185">Reference proteome</keyword>
<reference evidence="2 3" key="1">
    <citation type="submission" date="2024-09" db="EMBL/GenBank/DDBJ databases">
        <authorList>
            <person name="Sun Q."/>
            <person name="Mori K."/>
        </authorList>
    </citation>
    <scope>NUCLEOTIDE SEQUENCE [LARGE SCALE GENOMIC DNA]</scope>
    <source>
        <strain evidence="2 3">CECT 8064</strain>
    </source>
</reference>
<accession>A0ABV5HI17</accession>
<name>A0ABV5HI17_9VIBR</name>
<sequence>MFRPLLFVFGLMSFSSTAQVAHTAPAPIVSLDTGKIAERVCYYQDQAYSFGAIIQVGVYYMECKAANDFETNGSLKWQRINKKPQQKSSQ</sequence>
<evidence type="ECO:0000256" key="1">
    <source>
        <dbReference type="SAM" id="SignalP"/>
    </source>
</evidence>
<evidence type="ECO:0000313" key="3">
    <source>
        <dbReference type="Proteomes" id="UP001589645"/>
    </source>
</evidence>
<feature type="chain" id="PRO_5046711927" evidence="1">
    <location>
        <begin position="21"/>
        <end position="90"/>
    </location>
</feature>
<protein>
    <submittedName>
        <fullName evidence="2">DUF1496 domain-containing protein</fullName>
    </submittedName>
</protein>
<dbReference type="Pfam" id="PF07383">
    <property type="entry name" value="DUF1496"/>
    <property type="match status" value="1"/>
</dbReference>
<gene>
    <name evidence="2" type="ORF">ACFFUV_02645</name>
</gene>
<dbReference type="EMBL" id="JBHMEP010000001">
    <property type="protein sequence ID" value="MFB9133865.1"/>
    <property type="molecule type" value="Genomic_DNA"/>
</dbReference>